<name>A0ABP1QP80_9HEXA</name>
<keyword evidence="4" id="KW-1185">Reference proteome</keyword>
<evidence type="ECO:0000313" key="3">
    <source>
        <dbReference type="EMBL" id="CAL8109315.1"/>
    </source>
</evidence>
<proteinExistence type="inferred from homology"/>
<evidence type="ECO:0000256" key="1">
    <source>
        <dbReference type="ARBA" id="ARBA00006865"/>
    </source>
</evidence>
<dbReference type="InterPro" id="IPR050546">
    <property type="entry name" value="Glycosyl_Hydrlase_16"/>
</dbReference>
<gene>
    <name evidence="3" type="ORF">ODALV1_LOCUS13255</name>
</gene>
<dbReference type="Gene3D" id="2.60.120.200">
    <property type="match status" value="1"/>
</dbReference>
<protein>
    <recommendedName>
        <fullName evidence="2">GH16 domain-containing protein</fullName>
    </recommendedName>
</protein>
<dbReference type="Proteomes" id="UP001642540">
    <property type="component" value="Unassembled WGS sequence"/>
</dbReference>
<evidence type="ECO:0000259" key="2">
    <source>
        <dbReference type="PROSITE" id="PS51762"/>
    </source>
</evidence>
<dbReference type="PROSITE" id="PS51762">
    <property type="entry name" value="GH16_2"/>
    <property type="match status" value="1"/>
</dbReference>
<reference evidence="3 4" key="1">
    <citation type="submission" date="2024-08" db="EMBL/GenBank/DDBJ databases">
        <authorList>
            <person name="Cucini C."/>
            <person name="Frati F."/>
        </authorList>
    </citation>
    <scope>NUCLEOTIDE SEQUENCE [LARGE SCALE GENOMIC DNA]</scope>
</reference>
<dbReference type="SUPFAM" id="SSF49899">
    <property type="entry name" value="Concanavalin A-like lectins/glucanases"/>
    <property type="match status" value="1"/>
</dbReference>
<feature type="domain" description="GH16" evidence="2">
    <location>
        <begin position="61"/>
        <end position="402"/>
    </location>
</feature>
<comment type="caution">
    <text evidence="3">The sequence shown here is derived from an EMBL/GenBank/DDBJ whole genome shotgun (WGS) entry which is preliminary data.</text>
</comment>
<accession>A0ABP1QP80</accession>
<dbReference type="PANTHER" id="PTHR10963:SF55">
    <property type="entry name" value="GLYCOSIDE HYDROLASE FAMILY 16 PROTEIN"/>
    <property type="match status" value="1"/>
</dbReference>
<dbReference type="Pfam" id="PF00722">
    <property type="entry name" value="Glyco_hydro_16"/>
    <property type="match status" value="1"/>
</dbReference>
<dbReference type="InterPro" id="IPR000757">
    <property type="entry name" value="Beta-glucanase-like"/>
</dbReference>
<comment type="similarity">
    <text evidence="1">Belongs to the glycosyl hydrolase 16 family.</text>
</comment>
<dbReference type="PANTHER" id="PTHR10963">
    <property type="entry name" value="GLYCOSYL HYDROLASE-RELATED"/>
    <property type="match status" value="1"/>
</dbReference>
<dbReference type="InterPro" id="IPR013320">
    <property type="entry name" value="ConA-like_dom_sf"/>
</dbReference>
<evidence type="ECO:0000313" key="4">
    <source>
        <dbReference type="Proteomes" id="UP001642540"/>
    </source>
</evidence>
<organism evidence="3 4">
    <name type="scientific">Orchesella dallaii</name>
    <dbReference type="NCBI Taxonomy" id="48710"/>
    <lineage>
        <taxon>Eukaryota</taxon>
        <taxon>Metazoa</taxon>
        <taxon>Ecdysozoa</taxon>
        <taxon>Arthropoda</taxon>
        <taxon>Hexapoda</taxon>
        <taxon>Collembola</taxon>
        <taxon>Entomobryomorpha</taxon>
        <taxon>Entomobryoidea</taxon>
        <taxon>Orchesellidae</taxon>
        <taxon>Orchesellinae</taxon>
        <taxon>Orchesella</taxon>
    </lineage>
</organism>
<dbReference type="EMBL" id="CAXLJM020000041">
    <property type="protein sequence ID" value="CAL8109315.1"/>
    <property type="molecule type" value="Genomic_DNA"/>
</dbReference>
<sequence>MCQKKVWVVIKCPKYQIKMRKCFALITQQPALSLLTMVVPALLILICQVDAQQSSRRVRERIWSSTLSMVQRRHQPGELIFAEEFNTLDTNIWEHEITMAGKTNGEFQMYDDDPTNSYVRNGILYIKPTTTARKFGEKFLEDGTVDFGNRCTDTTGLGCQMRAKRGSGGDIISPIVSARMNTRRSFGFQYGHMEVRAKLPVGDWIWPAIWLMPQGNRYGMWPQSGEIDLMESRGNQALVTSAGENIGCNQFGSTLHFGINRTTDMWRLAHFKRNDLAGFQSQFHNYGLIWTPDQFVFTLDDNVIGTVTPPEGGFWEMGNFTGPKLWDKDKISPFNQPFYIILNVAVGGTSGYFPENTTPKKPWRNSSPTAREDFWKSRYQWLPTWIGEKSALQVDYIRIWAL</sequence>